<feature type="transmembrane region" description="Helical" evidence="2">
    <location>
        <begin position="200"/>
        <end position="221"/>
    </location>
</feature>
<accession>A0A9W9GI64</accession>
<gene>
    <name evidence="3" type="ORF">N7515_010089</name>
</gene>
<feature type="region of interest" description="Disordered" evidence="1">
    <location>
        <begin position="306"/>
        <end position="363"/>
    </location>
</feature>
<keyword evidence="2" id="KW-1133">Transmembrane helix</keyword>
<dbReference type="Proteomes" id="UP001149079">
    <property type="component" value="Unassembled WGS sequence"/>
</dbReference>
<feature type="compositionally biased region" description="Low complexity" evidence="1">
    <location>
        <begin position="323"/>
        <end position="363"/>
    </location>
</feature>
<feature type="transmembrane region" description="Helical" evidence="2">
    <location>
        <begin position="273"/>
        <end position="291"/>
    </location>
</feature>
<keyword evidence="2" id="KW-0812">Transmembrane</keyword>
<feature type="compositionally biased region" description="Polar residues" evidence="1">
    <location>
        <begin position="310"/>
        <end position="322"/>
    </location>
</feature>
<keyword evidence="2" id="KW-0472">Membrane</keyword>
<feature type="transmembrane region" description="Helical" evidence="2">
    <location>
        <begin position="152"/>
        <end position="180"/>
    </location>
</feature>
<evidence type="ECO:0000256" key="1">
    <source>
        <dbReference type="SAM" id="MobiDB-lite"/>
    </source>
</evidence>
<dbReference type="GeneID" id="81410003"/>
<feature type="transmembrane region" description="Helical" evidence="2">
    <location>
        <begin position="106"/>
        <end position="131"/>
    </location>
</feature>
<keyword evidence="4" id="KW-1185">Reference proteome</keyword>
<sequence>MAPRRGGGSYWGGYGDYNPWSETILLSVKRSGRYYGDNYEELFYAQFAFDLLCLIAFAVFLIWASRFRSQGLPLPSIISALVCFILYEILVVIYEGLVVAETLVTYYYLIISMLWELFVVVAIAITFHIFWSFIHRFLARLSDSGRPSSAVAAVHWIFFSIIFVVGLAEFALTVVTYVYMVNPGAGDIYSMANAGARLGAALKIIYWLMSMEILAWLAFIFVKSGRLMSKTPVITLIAGAVSWFAVCFGWAVVQIHYTLLVNPAPTYLSFAQSVIQLIFWIGTFTGILLCCGKWRTLGDAHEKHSVPQGPVSQYPSQYPHQDQAQYPAPYPEGQYAPAPQPYATAPYQDYSAQSAQQQIPSPR</sequence>
<comment type="caution">
    <text evidence="3">The sequence shown here is derived from an EMBL/GenBank/DDBJ whole genome shotgun (WGS) entry which is preliminary data.</text>
</comment>
<name>A0A9W9GI64_9EURO</name>
<dbReference type="OrthoDB" id="4504921at2759"/>
<protein>
    <submittedName>
        <fullName evidence="3">Uncharacterized protein</fullName>
    </submittedName>
</protein>
<proteinExistence type="predicted"/>
<evidence type="ECO:0000313" key="4">
    <source>
        <dbReference type="Proteomes" id="UP001149079"/>
    </source>
</evidence>
<reference evidence="3" key="2">
    <citation type="journal article" date="2023" name="IMA Fungus">
        <title>Comparative genomic study of the Penicillium genus elucidates a diverse pangenome and 15 lateral gene transfer events.</title>
        <authorList>
            <person name="Petersen C."/>
            <person name="Sorensen T."/>
            <person name="Nielsen M.R."/>
            <person name="Sondergaard T.E."/>
            <person name="Sorensen J.L."/>
            <person name="Fitzpatrick D.A."/>
            <person name="Frisvad J.C."/>
            <person name="Nielsen K.L."/>
        </authorList>
    </citation>
    <scope>NUCLEOTIDE SEQUENCE</scope>
    <source>
        <strain evidence="3">IBT 22155</strain>
    </source>
</reference>
<dbReference type="AlphaFoldDB" id="A0A9W9GI64"/>
<evidence type="ECO:0000313" key="3">
    <source>
        <dbReference type="EMBL" id="KAJ5120701.1"/>
    </source>
</evidence>
<feature type="transmembrane region" description="Helical" evidence="2">
    <location>
        <begin position="43"/>
        <end position="64"/>
    </location>
</feature>
<dbReference type="RefSeq" id="XP_056517205.1">
    <property type="nucleotide sequence ID" value="XM_056670832.1"/>
</dbReference>
<dbReference type="EMBL" id="JAPQKL010000008">
    <property type="protein sequence ID" value="KAJ5120701.1"/>
    <property type="molecule type" value="Genomic_DNA"/>
</dbReference>
<feature type="transmembrane region" description="Helical" evidence="2">
    <location>
        <begin position="233"/>
        <end position="253"/>
    </location>
</feature>
<organism evidence="3 4">
    <name type="scientific">Penicillium bovifimosum</name>
    <dbReference type="NCBI Taxonomy" id="126998"/>
    <lineage>
        <taxon>Eukaryota</taxon>
        <taxon>Fungi</taxon>
        <taxon>Dikarya</taxon>
        <taxon>Ascomycota</taxon>
        <taxon>Pezizomycotina</taxon>
        <taxon>Eurotiomycetes</taxon>
        <taxon>Eurotiomycetidae</taxon>
        <taxon>Eurotiales</taxon>
        <taxon>Aspergillaceae</taxon>
        <taxon>Penicillium</taxon>
    </lineage>
</organism>
<evidence type="ECO:0000256" key="2">
    <source>
        <dbReference type="SAM" id="Phobius"/>
    </source>
</evidence>
<reference evidence="3" key="1">
    <citation type="submission" date="2022-11" db="EMBL/GenBank/DDBJ databases">
        <authorList>
            <person name="Petersen C."/>
        </authorList>
    </citation>
    <scope>NUCLEOTIDE SEQUENCE</scope>
    <source>
        <strain evidence="3">IBT 22155</strain>
    </source>
</reference>
<feature type="transmembrane region" description="Helical" evidence="2">
    <location>
        <begin position="76"/>
        <end position="94"/>
    </location>
</feature>